<dbReference type="SMART" id="SM00633">
    <property type="entry name" value="Glyco_10"/>
    <property type="match status" value="1"/>
</dbReference>
<dbReference type="PROSITE" id="PS00591">
    <property type="entry name" value="GH10_1"/>
    <property type="match status" value="1"/>
</dbReference>
<proteinExistence type="inferred from homology"/>
<name>A0A1M5VVC2_9CLOT</name>
<dbReference type="Gene3D" id="3.20.20.80">
    <property type="entry name" value="Glycosidases"/>
    <property type="match status" value="1"/>
</dbReference>
<feature type="domain" description="GH10" evidence="8">
    <location>
        <begin position="25"/>
        <end position="352"/>
    </location>
</feature>
<accession>A0A1M5VVC2</accession>
<sequence>MKKIKIILIVVASILVMGILQGCSSKKDVSLSEKYKEYFPIGAAVTPENIVTYDSVLKKNFNSLTAENVMKFSEIHPTEDRYSFEKADAIVDYAMENNMLVRGHTLAWYNQVPSWVFKDNKEVASKELVLQRLEDHIKTVVGRYKGKVYCWDVVNEAIDDGPLTLRRSPWTEITGDEYIKNAFIWTHEADPEAELFYNDYNMVLPEKRDKAYEMIKELKEQGIPITGVGIQAHWTLNWPQISDIEAAIEKFASLGIKVQITELDMSYYSWDDESTKYSEPTEETSALQAQRYKEIFEVLRKHKEVISGVTFWGVTDDSSWLNYIPVKGRPNWPLLFDSEMNPKEAYWSIVDFK</sequence>
<dbReference type="EC" id="3.2.1.8" evidence="7"/>
<dbReference type="InterPro" id="IPR001000">
    <property type="entry name" value="GH10_dom"/>
</dbReference>
<keyword evidence="10" id="KW-1185">Reference proteome</keyword>
<evidence type="ECO:0000313" key="10">
    <source>
        <dbReference type="Proteomes" id="UP000184447"/>
    </source>
</evidence>
<dbReference type="Proteomes" id="UP000184447">
    <property type="component" value="Unassembled WGS sequence"/>
</dbReference>
<dbReference type="PROSITE" id="PS51257">
    <property type="entry name" value="PROKAR_LIPOPROTEIN"/>
    <property type="match status" value="1"/>
</dbReference>
<dbReference type="OrthoDB" id="9809277at2"/>
<dbReference type="STRING" id="1121316.SAMN02745207_02523"/>
<dbReference type="InterPro" id="IPR044846">
    <property type="entry name" value="GH10"/>
</dbReference>
<keyword evidence="4 7" id="KW-0326">Glycosidase</keyword>
<protein>
    <recommendedName>
        <fullName evidence="7">Beta-xylanase</fullName>
        <ecNumber evidence="7">3.2.1.8</ecNumber>
    </recommendedName>
</protein>
<dbReference type="PRINTS" id="PR00134">
    <property type="entry name" value="GLHYDRLASE10"/>
</dbReference>
<evidence type="ECO:0000256" key="3">
    <source>
        <dbReference type="ARBA" id="ARBA00023277"/>
    </source>
</evidence>
<keyword evidence="2 7" id="KW-0378">Hydrolase</keyword>
<dbReference type="PANTHER" id="PTHR31490:SF90">
    <property type="entry name" value="ENDO-1,4-BETA-XYLANASE A"/>
    <property type="match status" value="1"/>
</dbReference>
<evidence type="ECO:0000259" key="8">
    <source>
        <dbReference type="PROSITE" id="PS51760"/>
    </source>
</evidence>
<evidence type="ECO:0000256" key="4">
    <source>
        <dbReference type="ARBA" id="ARBA00023295"/>
    </source>
</evidence>
<keyword evidence="9" id="KW-0858">Xylan degradation</keyword>
<keyword evidence="5 7" id="KW-0624">Polysaccharide degradation</keyword>
<reference evidence="9 10" key="1">
    <citation type="submission" date="2016-11" db="EMBL/GenBank/DDBJ databases">
        <authorList>
            <person name="Jaros S."/>
            <person name="Januszkiewicz K."/>
            <person name="Wedrychowicz H."/>
        </authorList>
    </citation>
    <scope>NUCLEOTIDE SEQUENCE [LARGE SCALE GENOMIC DNA]</scope>
    <source>
        <strain evidence="9 10">DSM 8605</strain>
    </source>
</reference>
<keyword evidence="3 7" id="KW-0119">Carbohydrate metabolism</keyword>
<evidence type="ECO:0000256" key="1">
    <source>
        <dbReference type="ARBA" id="ARBA00007495"/>
    </source>
</evidence>
<dbReference type="SUPFAM" id="SSF51445">
    <property type="entry name" value="(Trans)glycosidases"/>
    <property type="match status" value="1"/>
</dbReference>
<dbReference type="PROSITE" id="PS51760">
    <property type="entry name" value="GH10_2"/>
    <property type="match status" value="1"/>
</dbReference>
<evidence type="ECO:0000256" key="5">
    <source>
        <dbReference type="ARBA" id="ARBA00023326"/>
    </source>
</evidence>
<dbReference type="RefSeq" id="WP_084133547.1">
    <property type="nucleotide sequence ID" value="NZ_FQXM01000013.1"/>
</dbReference>
<feature type="active site" description="Nucleophile" evidence="6">
    <location>
        <position position="262"/>
    </location>
</feature>
<gene>
    <name evidence="9" type="ORF">SAMN02745207_02523</name>
</gene>
<evidence type="ECO:0000256" key="6">
    <source>
        <dbReference type="PROSITE-ProRule" id="PRU10061"/>
    </source>
</evidence>
<dbReference type="Pfam" id="PF00331">
    <property type="entry name" value="Glyco_hydro_10"/>
    <property type="match status" value="1"/>
</dbReference>
<dbReference type="PANTHER" id="PTHR31490">
    <property type="entry name" value="GLYCOSYL HYDROLASE"/>
    <property type="match status" value="1"/>
</dbReference>
<evidence type="ECO:0000256" key="2">
    <source>
        <dbReference type="ARBA" id="ARBA00022801"/>
    </source>
</evidence>
<dbReference type="GO" id="GO:0031176">
    <property type="term" value="F:endo-1,4-beta-xylanase activity"/>
    <property type="evidence" value="ECO:0007669"/>
    <property type="project" value="UniProtKB-EC"/>
</dbReference>
<evidence type="ECO:0000313" key="9">
    <source>
        <dbReference type="EMBL" id="SHH79196.1"/>
    </source>
</evidence>
<evidence type="ECO:0000256" key="7">
    <source>
        <dbReference type="RuleBase" id="RU361174"/>
    </source>
</evidence>
<organism evidence="9 10">
    <name type="scientific">Clostridium grantii DSM 8605</name>
    <dbReference type="NCBI Taxonomy" id="1121316"/>
    <lineage>
        <taxon>Bacteria</taxon>
        <taxon>Bacillati</taxon>
        <taxon>Bacillota</taxon>
        <taxon>Clostridia</taxon>
        <taxon>Eubacteriales</taxon>
        <taxon>Clostridiaceae</taxon>
        <taxon>Clostridium</taxon>
    </lineage>
</organism>
<comment type="catalytic activity">
    <reaction evidence="7">
        <text>Endohydrolysis of (1-&gt;4)-beta-D-xylosidic linkages in xylans.</text>
        <dbReference type="EC" id="3.2.1.8"/>
    </reaction>
</comment>
<dbReference type="InterPro" id="IPR031158">
    <property type="entry name" value="GH10_AS"/>
</dbReference>
<comment type="similarity">
    <text evidence="1 7">Belongs to the glycosyl hydrolase 10 (cellulase F) family.</text>
</comment>
<dbReference type="InterPro" id="IPR017853">
    <property type="entry name" value="GH"/>
</dbReference>
<dbReference type="GO" id="GO:0045493">
    <property type="term" value="P:xylan catabolic process"/>
    <property type="evidence" value="ECO:0007669"/>
    <property type="project" value="UniProtKB-KW"/>
</dbReference>
<dbReference type="AlphaFoldDB" id="A0A1M5VVC2"/>
<dbReference type="EMBL" id="FQXM01000013">
    <property type="protein sequence ID" value="SHH79196.1"/>
    <property type="molecule type" value="Genomic_DNA"/>
</dbReference>